<dbReference type="InterPro" id="IPR045851">
    <property type="entry name" value="AMP-bd_C_sf"/>
</dbReference>
<dbReference type="InParanoid" id="F8PMR5"/>
<evidence type="ECO:0000259" key="3">
    <source>
        <dbReference type="Pfam" id="PF13193"/>
    </source>
</evidence>
<dbReference type="InterPro" id="IPR042099">
    <property type="entry name" value="ANL_N_sf"/>
</dbReference>
<accession>F8PMR5</accession>
<gene>
    <name evidence="4" type="ORF">SERLA73DRAFT_48172</name>
</gene>
<evidence type="ECO:0000256" key="1">
    <source>
        <dbReference type="ARBA" id="ARBA00023268"/>
    </source>
</evidence>
<name>F8PMR5_SERL3</name>
<proteinExistence type="predicted"/>
<dbReference type="AlphaFoldDB" id="F8PMR5"/>
<dbReference type="InterPro" id="IPR000873">
    <property type="entry name" value="AMP-dep_synth/lig_dom"/>
</dbReference>
<dbReference type="CDD" id="cd05930">
    <property type="entry name" value="A_NRPS"/>
    <property type="match status" value="1"/>
</dbReference>
<protein>
    <recommendedName>
        <fullName evidence="6">AMP-dependent synthetase/ligase domain-containing protein</fullName>
    </recommendedName>
</protein>
<dbReference type="Pfam" id="PF00501">
    <property type="entry name" value="AMP-binding"/>
    <property type="match status" value="1"/>
</dbReference>
<dbReference type="Gene3D" id="3.30.300.30">
    <property type="match status" value="1"/>
</dbReference>
<dbReference type="Gene3D" id="3.40.50.12780">
    <property type="entry name" value="N-terminal domain of ligase-like"/>
    <property type="match status" value="1"/>
</dbReference>
<dbReference type="HOGENOM" id="CLU_000022_2_12_1"/>
<feature type="domain" description="AMP-dependent synthetase/ligase" evidence="2">
    <location>
        <begin position="10"/>
        <end position="367"/>
    </location>
</feature>
<dbReference type="GO" id="GO:0044550">
    <property type="term" value="P:secondary metabolite biosynthetic process"/>
    <property type="evidence" value="ECO:0007669"/>
    <property type="project" value="TreeGrafter"/>
</dbReference>
<dbReference type="InterPro" id="IPR010071">
    <property type="entry name" value="AA_adenyl_dom"/>
</dbReference>
<evidence type="ECO:0000313" key="4">
    <source>
        <dbReference type="EMBL" id="EGO02897.1"/>
    </source>
</evidence>
<dbReference type="NCBIfam" id="TIGR01733">
    <property type="entry name" value="AA-adenyl-dom"/>
    <property type="match status" value="1"/>
</dbReference>
<sequence length="580" mass="63741">MSSEDLIALFRQRVATEPTAIAVQDRYFTLTYSELERWSNNLGHEIFFRLKNTAGSGTVAICIPRSVLFVVSVLAVIKAGFSYIPLDPSAPPARLDDQVLQSDARLLLTRSGHQLTSLGRAIPFDIVPFMERTCIFGHTELPSSCLNSRNDTLVILFTSGSTGRPKGVLIQHLSMVNMVKARLLEIQPGDCVAMVNNITFDASSLEIWSALCHGGTLFVLTAHLADTEAVVAFFVDNSITKTFLPTAVFHHVISDVSNAASLSKTLRMLVVGGEKLQTAAVKKFFSHAPTTRLVNLYGPTETTIYITTFEIPMDNFDYDDSLSRPIPIGRCLPNTTVYLLDDKLRPVEPGHPGEICIGGAGLSAGYLGQADITSSSKFEEDGSSTRVYRTGDIGRFIPSVDGPLLEFIGRNDNQVKIRGQRLEPGEIEAVLCAGSDGIDQAAVVVTADDQIIAYSVVETHHARDLTVKLHDRCREKLPSYMVPHRIIVKASLPLTGNGKVDRRMLAESSMWAESLLLGAQSELCHPENDIQAQVQECIAKVLHEEPLKVVIHKILRLSSLNPHYCFSNYHRSLFKPTLSL</sequence>
<dbReference type="PANTHER" id="PTHR45527">
    <property type="entry name" value="NONRIBOSOMAL PEPTIDE SYNTHETASE"/>
    <property type="match status" value="1"/>
</dbReference>
<feature type="domain" description="AMP-binding enzyme C-terminal" evidence="3">
    <location>
        <begin position="426"/>
        <end position="499"/>
    </location>
</feature>
<organism evidence="5">
    <name type="scientific">Serpula lacrymans var. lacrymans (strain S7.3)</name>
    <name type="common">Dry rot fungus</name>
    <dbReference type="NCBI Taxonomy" id="936435"/>
    <lineage>
        <taxon>Eukaryota</taxon>
        <taxon>Fungi</taxon>
        <taxon>Dikarya</taxon>
        <taxon>Basidiomycota</taxon>
        <taxon>Agaricomycotina</taxon>
        <taxon>Agaricomycetes</taxon>
        <taxon>Agaricomycetidae</taxon>
        <taxon>Boletales</taxon>
        <taxon>Coniophorineae</taxon>
        <taxon>Serpulaceae</taxon>
        <taxon>Serpula</taxon>
    </lineage>
</organism>
<dbReference type="Proteomes" id="UP000008063">
    <property type="component" value="Unassembled WGS sequence"/>
</dbReference>
<dbReference type="Pfam" id="PF13193">
    <property type="entry name" value="AMP-binding_C"/>
    <property type="match status" value="1"/>
</dbReference>
<dbReference type="STRING" id="936435.F8PMR5"/>
<keyword evidence="5" id="KW-1185">Reference proteome</keyword>
<dbReference type="GO" id="GO:0005737">
    <property type="term" value="C:cytoplasm"/>
    <property type="evidence" value="ECO:0007669"/>
    <property type="project" value="TreeGrafter"/>
</dbReference>
<dbReference type="OMA" id="VMDLYPC"/>
<dbReference type="PROSITE" id="PS00455">
    <property type="entry name" value="AMP_BINDING"/>
    <property type="match status" value="1"/>
</dbReference>
<dbReference type="GO" id="GO:0031177">
    <property type="term" value="F:phosphopantetheine binding"/>
    <property type="evidence" value="ECO:0007669"/>
    <property type="project" value="TreeGrafter"/>
</dbReference>
<dbReference type="InterPro" id="IPR025110">
    <property type="entry name" value="AMP-bd_C"/>
</dbReference>
<dbReference type="SUPFAM" id="SSF56801">
    <property type="entry name" value="Acetyl-CoA synthetase-like"/>
    <property type="match status" value="1"/>
</dbReference>
<keyword evidence="1" id="KW-0511">Multifunctional enzyme</keyword>
<dbReference type="InterPro" id="IPR020845">
    <property type="entry name" value="AMP-binding_CS"/>
</dbReference>
<dbReference type="GO" id="GO:0043041">
    <property type="term" value="P:amino acid activation for nonribosomal peptide biosynthetic process"/>
    <property type="evidence" value="ECO:0007669"/>
    <property type="project" value="TreeGrafter"/>
</dbReference>
<evidence type="ECO:0000313" key="5">
    <source>
        <dbReference type="Proteomes" id="UP000008063"/>
    </source>
</evidence>
<reference evidence="5" key="1">
    <citation type="journal article" date="2011" name="Science">
        <title>The plant cell wall-decomposing machinery underlies the functional diversity of forest fungi.</title>
        <authorList>
            <person name="Eastwood D.C."/>
            <person name="Floudas D."/>
            <person name="Binder M."/>
            <person name="Majcherczyk A."/>
            <person name="Schneider P."/>
            <person name="Aerts A."/>
            <person name="Asiegbu F.O."/>
            <person name="Baker S.E."/>
            <person name="Barry K."/>
            <person name="Bendiksby M."/>
            <person name="Blumentritt M."/>
            <person name="Coutinho P.M."/>
            <person name="Cullen D."/>
            <person name="de Vries R.P."/>
            <person name="Gathman A."/>
            <person name="Goodell B."/>
            <person name="Henrissat B."/>
            <person name="Ihrmark K."/>
            <person name="Kauserud H."/>
            <person name="Kohler A."/>
            <person name="LaButti K."/>
            <person name="Lapidus A."/>
            <person name="Lavin J.L."/>
            <person name="Lee Y.-H."/>
            <person name="Lindquist E."/>
            <person name="Lilly W."/>
            <person name="Lucas S."/>
            <person name="Morin E."/>
            <person name="Murat C."/>
            <person name="Oguiza J.A."/>
            <person name="Park J."/>
            <person name="Pisabarro A.G."/>
            <person name="Riley R."/>
            <person name="Rosling A."/>
            <person name="Salamov A."/>
            <person name="Schmidt O."/>
            <person name="Schmutz J."/>
            <person name="Skrede I."/>
            <person name="Stenlid J."/>
            <person name="Wiebenga A."/>
            <person name="Xie X."/>
            <person name="Kuees U."/>
            <person name="Hibbett D.S."/>
            <person name="Hoffmeister D."/>
            <person name="Hoegberg N."/>
            <person name="Martin F."/>
            <person name="Grigoriev I.V."/>
            <person name="Watkinson S.C."/>
        </authorList>
    </citation>
    <scope>NUCLEOTIDE SEQUENCE [LARGE SCALE GENOMIC DNA]</scope>
    <source>
        <strain evidence="5">strain S7.3</strain>
    </source>
</reference>
<dbReference type="PANTHER" id="PTHR45527:SF1">
    <property type="entry name" value="FATTY ACID SYNTHASE"/>
    <property type="match status" value="1"/>
</dbReference>
<evidence type="ECO:0000259" key="2">
    <source>
        <dbReference type="Pfam" id="PF00501"/>
    </source>
</evidence>
<evidence type="ECO:0008006" key="6">
    <source>
        <dbReference type="Google" id="ProtNLM"/>
    </source>
</evidence>
<dbReference type="EMBL" id="GL945476">
    <property type="protein sequence ID" value="EGO02897.1"/>
    <property type="molecule type" value="Genomic_DNA"/>
</dbReference>